<reference evidence="1 2" key="1">
    <citation type="submission" date="2018-06" db="EMBL/GenBank/DDBJ databases">
        <title>Comparative genomics reveals the genomic features of Rhizophagus irregularis, R. cerebriforme, R. diaphanum and Gigaspora rosea, and their symbiotic lifestyle signature.</title>
        <authorList>
            <person name="Morin E."/>
            <person name="San Clemente H."/>
            <person name="Chen E.C.H."/>
            <person name="De La Providencia I."/>
            <person name="Hainaut M."/>
            <person name="Kuo A."/>
            <person name="Kohler A."/>
            <person name="Murat C."/>
            <person name="Tang N."/>
            <person name="Roy S."/>
            <person name="Loubradou J."/>
            <person name="Henrissat B."/>
            <person name="Grigoriev I.V."/>
            <person name="Corradi N."/>
            <person name="Roux C."/>
            <person name="Martin F.M."/>
        </authorList>
    </citation>
    <scope>NUCLEOTIDE SEQUENCE [LARGE SCALE GENOMIC DNA]</scope>
    <source>
        <strain evidence="1 2">DAOM 194757</strain>
    </source>
</reference>
<keyword evidence="2" id="KW-1185">Reference proteome</keyword>
<sequence length="100" mass="11880">MARYPQQVLFVLPVPDEWSHKAMATMKKCMYNAGYLEHRQSENLRFITESEAAAIYIMKTLNEHHLSVGCKYAFIIYIIYYYCTTMTQELVFHISFILNR</sequence>
<comment type="caution">
    <text evidence="1">The sequence shown here is derived from an EMBL/GenBank/DDBJ whole genome shotgun (WGS) entry which is preliminary data.</text>
</comment>
<evidence type="ECO:0000313" key="1">
    <source>
        <dbReference type="EMBL" id="RIB10753.1"/>
    </source>
</evidence>
<dbReference type="OrthoDB" id="2439050at2759"/>
<accession>A0A397UTD1</accession>
<protein>
    <submittedName>
        <fullName evidence="1">Uncharacterized protein</fullName>
    </submittedName>
</protein>
<proteinExistence type="predicted"/>
<evidence type="ECO:0000313" key="2">
    <source>
        <dbReference type="Proteomes" id="UP000266673"/>
    </source>
</evidence>
<dbReference type="Gene3D" id="3.30.420.40">
    <property type="match status" value="1"/>
</dbReference>
<dbReference type="STRING" id="44941.A0A397UTD1"/>
<name>A0A397UTD1_9GLOM</name>
<gene>
    <name evidence="1" type="ORF">C2G38_164273</name>
</gene>
<dbReference type="Proteomes" id="UP000266673">
    <property type="component" value="Unassembled WGS sequence"/>
</dbReference>
<dbReference type="EMBL" id="QKWP01001214">
    <property type="protein sequence ID" value="RIB10753.1"/>
    <property type="molecule type" value="Genomic_DNA"/>
</dbReference>
<dbReference type="AlphaFoldDB" id="A0A397UTD1"/>
<organism evidence="1 2">
    <name type="scientific">Gigaspora rosea</name>
    <dbReference type="NCBI Taxonomy" id="44941"/>
    <lineage>
        <taxon>Eukaryota</taxon>
        <taxon>Fungi</taxon>
        <taxon>Fungi incertae sedis</taxon>
        <taxon>Mucoromycota</taxon>
        <taxon>Glomeromycotina</taxon>
        <taxon>Glomeromycetes</taxon>
        <taxon>Diversisporales</taxon>
        <taxon>Gigasporaceae</taxon>
        <taxon>Gigaspora</taxon>
    </lineage>
</organism>